<dbReference type="InterPro" id="IPR048458">
    <property type="entry name" value="MalQ_N"/>
</dbReference>
<evidence type="ECO:0000256" key="4">
    <source>
        <dbReference type="ARBA" id="ARBA00020295"/>
    </source>
</evidence>
<keyword evidence="6 10" id="KW-0808">Transferase</keyword>
<evidence type="ECO:0000256" key="5">
    <source>
        <dbReference type="ARBA" id="ARBA00022676"/>
    </source>
</evidence>
<dbReference type="EC" id="2.4.1.25" evidence="3 10"/>
<dbReference type="RefSeq" id="WP_101615137.1">
    <property type="nucleotide sequence ID" value="NZ_NMWU01000006.1"/>
</dbReference>
<gene>
    <name evidence="12" type="ORF">Uis1B_0428</name>
</gene>
<keyword evidence="13" id="KW-1185">Reference proteome</keyword>
<evidence type="ECO:0000256" key="2">
    <source>
        <dbReference type="ARBA" id="ARBA00005684"/>
    </source>
</evidence>
<evidence type="ECO:0000256" key="9">
    <source>
        <dbReference type="ARBA" id="ARBA00031501"/>
    </source>
</evidence>
<comment type="catalytic activity">
    <reaction evidence="1 10">
        <text>Transfers a segment of a (1-&gt;4)-alpha-D-glucan to a new position in an acceptor, which may be glucose or a (1-&gt;4)-alpha-D-glucan.</text>
        <dbReference type="EC" id="2.4.1.25"/>
    </reaction>
</comment>
<evidence type="ECO:0000256" key="1">
    <source>
        <dbReference type="ARBA" id="ARBA00000439"/>
    </source>
</evidence>
<dbReference type="Gene3D" id="3.20.20.80">
    <property type="entry name" value="Glycosidases"/>
    <property type="match status" value="1"/>
</dbReference>
<proteinExistence type="inferred from homology"/>
<dbReference type="SUPFAM" id="SSF51445">
    <property type="entry name" value="(Trans)glycosidases"/>
    <property type="match status" value="1"/>
</dbReference>
<dbReference type="Proteomes" id="UP000235050">
    <property type="component" value="Unassembled WGS sequence"/>
</dbReference>
<dbReference type="NCBIfam" id="TIGR00217">
    <property type="entry name" value="malQ"/>
    <property type="match status" value="1"/>
</dbReference>
<organism evidence="12 13">
    <name type="scientific">Bifidobacterium margollesii</name>
    <dbReference type="NCBI Taxonomy" id="2020964"/>
    <lineage>
        <taxon>Bacteria</taxon>
        <taxon>Bacillati</taxon>
        <taxon>Actinomycetota</taxon>
        <taxon>Actinomycetes</taxon>
        <taxon>Bifidobacteriales</taxon>
        <taxon>Bifidobacteriaceae</taxon>
        <taxon>Bifidobacterium</taxon>
    </lineage>
</organism>
<evidence type="ECO:0000313" key="12">
    <source>
        <dbReference type="EMBL" id="PLS31721.1"/>
    </source>
</evidence>
<keyword evidence="7 10" id="KW-0119">Carbohydrate metabolism</keyword>
<dbReference type="Pfam" id="PF21226">
    <property type="entry name" value="MalQ_N"/>
    <property type="match status" value="1"/>
</dbReference>
<accession>A0A2N5JC18</accession>
<protein>
    <recommendedName>
        <fullName evidence="4 10">4-alpha-glucanotransferase</fullName>
        <ecNumber evidence="3 10">2.4.1.25</ecNumber>
    </recommendedName>
    <alternativeName>
        <fullName evidence="8 10">Amylomaltase</fullName>
    </alternativeName>
    <alternativeName>
        <fullName evidence="9 10">Disproportionating enzyme</fullName>
    </alternativeName>
</protein>
<dbReference type="AlphaFoldDB" id="A0A2N5JC18"/>
<dbReference type="OrthoDB" id="9811841at2"/>
<keyword evidence="5 10" id="KW-0328">Glycosyltransferase</keyword>
<dbReference type="InterPro" id="IPR003385">
    <property type="entry name" value="Glyco_hydro_77"/>
</dbReference>
<dbReference type="GO" id="GO:0004134">
    <property type="term" value="F:4-alpha-glucanotransferase activity"/>
    <property type="evidence" value="ECO:0007669"/>
    <property type="project" value="UniProtKB-EC"/>
</dbReference>
<evidence type="ECO:0000313" key="13">
    <source>
        <dbReference type="Proteomes" id="UP000235050"/>
    </source>
</evidence>
<evidence type="ECO:0000256" key="6">
    <source>
        <dbReference type="ARBA" id="ARBA00022679"/>
    </source>
</evidence>
<dbReference type="PANTHER" id="PTHR32438">
    <property type="entry name" value="4-ALPHA-GLUCANOTRANSFERASE DPE1, CHLOROPLASTIC/AMYLOPLASTIC"/>
    <property type="match status" value="1"/>
</dbReference>
<dbReference type="PANTHER" id="PTHR32438:SF5">
    <property type="entry name" value="4-ALPHA-GLUCANOTRANSFERASE DPE1, CHLOROPLASTIC_AMYLOPLASTIC"/>
    <property type="match status" value="1"/>
</dbReference>
<dbReference type="GO" id="GO:0005975">
    <property type="term" value="P:carbohydrate metabolic process"/>
    <property type="evidence" value="ECO:0007669"/>
    <property type="project" value="InterPro"/>
</dbReference>
<evidence type="ECO:0000256" key="7">
    <source>
        <dbReference type="ARBA" id="ARBA00023277"/>
    </source>
</evidence>
<dbReference type="Pfam" id="PF02446">
    <property type="entry name" value="Glyco_hydro_77"/>
    <property type="match status" value="1"/>
</dbReference>
<dbReference type="InterPro" id="IPR017853">
    <property type="entry name" value="GH"/>
</dbReference>
<evidence type="ECO:0000259" key="11">
    <source>
        <dbReference type="Pfam" id="PF21226"/>
    </source>
</evidence>
<evidence type="ECO:0000256" key="3">
    <source>
        <dbReference type="ARBA" id="ARBA00012560"/>
    </source>
</evidence>
<comment type="caution">
    <text evidence="12">The sequence shown here is derived from an EMBL/GenBank/DDBJ whole genome shotgun (WGS) entry which is preliminary data.</text>
</comment>
<reference evidence="12 13" key="1">
    <citation type="submission" date="2017-07" db="EMBL/GenBank/DDBJ databases">
        <title>Bifidobacterium novel species.</title>
        <authorList>
            <person name="Lugli G.A."/>
            <person name="Milani C."/>
            <person name="Duranti S."/>
            <person name="Mangifesta M."/>
        </authorList>
    </citation>
    <scope>NUCLEOTIDE SEQUENCE [LARGE SCALE GENOMIC DNA]</scope>
    <source>
        <strain evidence="13">Uis1B</strain>
    </source>
</reference>
<sequence length="723" mass="81183">MEKREESEERLSRPLIALAKAKGVATSYIGQQGEYIEIDDDVLIDVLASLGVDASNEQSVESELRKDARSKLERLIPPTILHIAGQESRVKVNHGVFDLPKATLELENGSRYEGDLPRVAGDGAMAQPLDDRFIVNSAIVIPADVPLGYHTLHVTVNNRTESATLISAPAKVELLDPMKNGHLWGWMAQFYSVRSSRSWGIGDFADLKTLLRESKEKTGSDFVLINPVHAAEPCTPLTPSPYLPISRRFVNFTYISPERIAEYDRLSDDDKARIRKLHDSVSALNDNAERLDRDAMWNAKMPALWTIFKAGRTEERQRAFDEFKKHAGPDLEGYATWCLAYDKWGAPSDDPNSWVRRFNRDSDEIKQLRDQYPETLDFYRWMEWIADEQLDDAQQTARDAGMQIGLMADMAVGVHPLGSDVWWNPERFAYGATVGAPPDFYNQQGQDWSQPPLNPNYLAATGYKAYRDIVHGMFSHAGGVRIDHAIGLFRLWWIPKGRGAKNGAYVTYDSAVMMGILALEAKRAHGVVVGEDLGVVPDYMAKSLAEHGLLGCAIEWFEQREGKFRKPQDWRPLTLASVTTHDIPPTAGYLNYVHVKLRHDLDLLTGSYEEFLADAQREHNALLSMLADGGWIKRGWMNNESEHEQDLIEGMHRALCASPSKLLCATITDGVGERRTQNQPGTNNEYPNWRIPLADGEGRAVSLDGLFDNPRVRSLAAVMRGEK</sequence>
<dbReference type="EMBL" id="NMWU01000006">
    <property type="protein sequence ID" value="PLS31721.1"/>
    <property type="molecule type" value="Genomic_DNA"/>
</dbReference>
<evidence type="ECO:0000256" key="8">
    <source>
        <dbReference type="ARBA" id="ARBA00031423"/>
    </source>
</evidence>
<evidence type="ECO:0000256" key="10">
    <source>
        <dbReference type="RuleBase" id="RU361207"/>
    </source>
</evidence>
<name>A0A2N5JC18_9BIFI</name>
<feature type="domain" description="MalQ N-terminal beta-sandwich" evidence="11">
    <location>
        <begin position="76"/>
        <end position="169"/>
    </location>
</feature>
<comment type="similarity">
    <text evidence="2 10">Belongs to the disproportionating enzyme family.</text>
</comment>